<feature type="domain" description="AB hydrolase-1" evidence="3">
    <location>
        <begin position="116"/>
        <end position="276"/>
    </location>
</feature>
<feature type="domain" description="Peptidase S33 tripeptidyl aminopeptidase-like C-terminal" evidence="4">
    <location>
        <begin position="440"/>
        <end position="540"/>
    </location>
</feature>
<dbReference type="OrthoDB" id="425534at2759"/>
<reference evidence="5" key="1">
    <citation type="submission" date="2020-05" db="EMBL/GenBank/DDBJ databases">
        <title>Mycena genomes resolve the evolution of fungal bioluminescence.</title>
        <authorList>
            <person name="Tsai I.J."/>
        </authorList>
    </citation>
    <scope>NUCLEOTIDE SEQUENCE</scope>
    <source>
        <strain evidence="5">160909Yilan</strain>
    </source>
</reference>
<dbReference type="AlphaFoldDB" id="A0A8H6Z402"/>
<organism evidence="5 6">
    <name type="scientific">Mycena sanguinolenta</name>
    <dbReference type="NCBI Taxonomy" id="230812"/>
    <lineage>
        <taxon>Eukaryota</taxon>
        <taxon>Fungi</taxon>
        <taxon>Dikarya</taxon>
        <taxon>Basidiomycota</taxon>
        <taxon>Agaricomycotina</taxon>
        <taxon>Agaricomycetes</taxon>
        <taxon>Agaricomycetidae</taxon>
        <taxon>Agaricales</taxon>
        <taxon>Marasmiineae</taxon>
        <taxon>Mycenaceae</taxon>
        <taxon>Mycena</taxon>
    </lineage>
</organism>
<dbReference type="Pfam" id="PF00561">
    <property type="entry name" value="Abhydrolase_1"/>
    <property type="match status" value="1"/>
</dbReference>
<evidence type="ECO:0000313" key="6">
    <source>
        <dbReference type="Proteomes" id="UP000623467"/>
    </source>
</evidence>
<name>A0A8H6Z402_9AGAR</name>
<gene>
    <name evidence="5" type="ORF">MSAN_00641500</name>
</gene>
<keyword evidence="6" id="KW-1185">Reference proteome</keyword>
<comment type="caution">
    <text evidence="5">The sequence shown here is derived from an EMBL/GenBank/DDBJ whole genome shotgun (WGS) entry which is preliminary data.</text>
</comment>
<dbReference type="SUPFAM" id="SSF53474">
    <property type="entry name" value="alpha/beta-Hydrolases"/>
    <property type="match status" value="1"/>
</dbReference>
<dbReference type="InterPro" id="IPR051601">
    <property type="entry name" value="Serine_prot/Carboxylest_S33"/>
</dbReference>
<dbReference type="GO" id="GO:0016787">
    <property type="term" value="F:hydrolase activity"/>
    <property type="evidence" value="ECO:0007669"/>
    <property type="project" value="UniProtKB-KW"/>
</dbReference>
<dbReference type="InterPro" id="IPR013595">
    <property type="entry name" value="Pept_S33_TAP-like_C"/>
</dbReference>
<dbReference type="EMBL" id="JACAZH010000004">
    <property type="protein sequence ID" value="KAF7370114.1"/>
    <property type="molecule type" value="Genomic_DNA"/>
</dbReference>
<dbReference type="PANTHER" id="PTHR43248">
    <property type="entry name" value="2-SUCCINYL-6-HYDROXY-2,4-CYCLOHEXADIENE-1-CARBOXYLATE SYNTHASE"/>
    <property type="match status" value="1"/>
</dbReference>
<accession>A0A8H6Z402</accession>
<keyword evidence="2 5" id="KW-0378">Hydrolase</keyword>
<comment type="similarity">
    <text evidence="1">Belongs to the peptidase S33 family.</text>
</comment>
<evidence type="ECO:0000259" key="3">
    <source>
        <dbReference type="Pfam" id="PF00561"/>
    </source>
</evidence>
<evidence type="ECO:0000256" key="2">
    <source>
        <dbReference type="ARBA" id="ARBA00022801"/>
    </source>
</evidence>
<evidence type="ECO:0000313" key="5">
    <source>
        <dbReference type="EMBL" id="KAF7370114.1"/>
    </source>
</evidence>
<dbReference type="InterPro" id="IPR029058">
    <property type="entry name" value="AB_hydrolase_fold"/>
</dbReference>
<dbReference type="PANTHER" id="PTHR43248:SF25">
    <property type="entry name" value="AB HYDROLASE-1 DOMAIN-CONTAINING PROTEIN-RELATED"/>
    <property type="match status" value="1"/>
</dbReference>
<dbReference type="Proteomes" id="UP000623467">
    <property type="component" value="Unassembled WGS sequence"/>
</dbReference>
<protein>
    <submittedName>
        <fullName evidence="5">Abhydrolase-4 domain-containing protein</fullName>
    </submittedName>
</protein>
<evidence type="ECO:0000259" key="4">
    <source>
        <dbReference type="Pfam" id="PF08386"/>
    </source>
</evidence>
<dbReference type="Pfam" id="PF08386">
    <property type="entry name" value="Abhydrolase_4"/>
    <property type="match status" value="1"/>
</dbReference>
<evidence type="ECO:0000256" key="1">
    <source>
        <dbReference type="ARBA" id="ARBA00010088"/>
    </source>
</evidence>
<sequence length="595" mass="64964">MTVTPTIRRLFAYCLPFLALWFFFAKESPYAKYTLLGENPQPTLCATDSHSATDDFPWESISPTEKLVWIDCYANQQCARLKVPLDYSHPGGASAAMALIRTPSAVPHDSPNYRGPVLINPGGPGGSGVDTVAAAGTLLSTIIGPEFDIIGFDPRGIGRSTPRISFFGSRAERQIWTVESVSTFSVNSSADALARAWARGIVLGQLAGKGDNGSLRFMTTDHTARDMLKIVQAHGRDKLQYWGFSYGSVLGATFAAMFPQHVGRLIIDGVMDSEDYYATKWSKNLFDADKTWMSFINGCVAAGPAGCALHAPTAAEIIEKVDKVYASLRKRPIPVQTDTSSGLVDWSMVRATIFASLYSPYAMFPTLARILADLHEGNGTTLFKLLEQPAFQCACDPAQYQFERLLDATSGIICNDGERVSPAYEDLVGHYGRLSETSSWADVWERPRMPCLGWPDFPKNHFRGPFVANTSFPLLLIGNTMDPVTPLWAAKKMSEGFAGSVVLTQDSPGHCSVASVSICTFIYIRQYFLDGRLPQPGTVCPVDVPLFPPSPSPDVADEDQAQVRFLNSLSAADRRLFEAATELVKMSPVRFLGGI</sequence>
<dbReference type="Gene3D" id="3.40.50.1820">
    <property type="entry name" value="alpha/beta hydrolase"/>
    <property type="match status" value="1"/>
</dbReference>
<dbReference type="InterPro" id="IPR000073">
    <property type="entry name" value="AB_hydrolase_1"/>
</dbReference>
<proteinExistence type="inferred from homology"/>